<accession>A0ABM1F4N3</accession>
<dbReference type="PRINTS" id="PR00449">
    <property type="entry name" value="RASTRNSFRMNG"/>
</dbReference>
<evidence type="ECO:0000256" key="1">
    <source>
        <dbReference type="ARBA" id="ARBA00022741"/>
    </source>
</evidence>
<dbReference type="Gene3D" id="3.40.50.300">
    <property type="entry name" value="P-loop containing nucleotide triphosphate hydrolases"/>
    <property type="match status" value="1"/>
</dbReference>
<dbReference type="PROSITE" id="PS51419">
    <property type="entry name" value="RAB"/>
    <property type="match status" value="1"/>
</dbReference>
<keyword evidence="2" id="KW-0342">GTP-binding</keyword>
<evidence type="ECO:0000256" key="2">
    <source>
        <dbReference type="ARBA" id="ARBA00023134"/>
    </source>
</evidence>
<dbReference type="Pfam" id="PF00071">
    <property type="entry name" value="Ras"/>
    <property type="match status" value="1"/>
</dbReference>
<dbReference type="RefSeq" id="XP_014679404.1">
    <property type="nucleotide sequence ID" value="XM_014823918.1"/>
</dbReference>
<sequence length="182" mass="20391">MVSRTGRRETPCMKMLKSEAERDRVIQKFPQAFHPGATPYATKTNFDPQVRSCCSSSKSDRLKICKAVVVGDVAVGKTCLVNRFCHNLFDRDYKATIGVDFEVERFDILNVAFNLQVWDTAGQERFKCIAASYYRGAHVLIVVFDVSDIETLAHTQQWLDEASAAAVERTCLPSSQAKRSCG</sequence>
<keyword evidence="3" id="KW-1185">Reference proteome</keyword>
<protein>
    <submittedName>
        <fullName evidence="4">Ras-related protein Rab-34-like</fullName>
    </submittedName>
</protein>
<dbReference type="SMART" id="SM00175">
    <property type="entry name" value="RAB"/>
    <property type="match status" value="1"/>
</dbReference>
<dbReference type="SUPFAM" id="SSF52540">
    <property type="entry name" value="P-loop containing nucleoside triphosphate hydrolases"/>
    <property type="match status" value="1"/>
</dbReference>
<dbReference type="GeneID" id="106819273"/>
<dbReference type="InterPro" id="IPR001806">
    <property type="entry name" value="Small_GTPase"/>
</dbReference>
<reference evidence="4" key="1">
    <citation type="submission" date="2025-08" db="UniProtKB">
        <authorList>
            <consortium name="RefSeq"/>
        </authorList>
    </citation>
    <scope>IDENTIFICATION</scope>
</reference>
<feature type="non-terminal residue" evidence="4">
    <location>
        <position position="182"/>
    </location>
</feature>
<keyword evidence="1" id="KW-0547">Nucleotide-binding</keyword>
<dbReference type="InterPro" id="IPR050227">
    <property type="entry name" value="Rab"/>
</dbReference>
<dbReference type="Proteomes" id="UP000695022">
    <property type="component" value="Unplaced"/>
</dbReference>
<dbReference type="InterPro" id="IPR005225">
    <property type="entry name" value="Small_GTP-bd"/>
</dbReference>
<dbReference type="InterPro" id="IPR027417">
    <property type="entry name" value="P-loop_NTPase"/>
</dbReference>
<dbReference type="PANTHER" id="PTHR47977">
    <property type="entry name" value="RAS-RELATED PROTEIN RAB"/>
    <property type="match status" value="1"/>
</dbReference>
<name>A0ABM1F4N3_PRICU</name>
<dbReference type="SMART" id="SM00173">
    <property type="entry name" value="RAS"/>
    <property type="match status" value="1"/>
</dbReference>
<dbReference type="SMART" id="SM00174">
    <property type="entry name" value="RHO"/>
    <property type="match status" value="1"/>
</dbReference>
<gene>
    <name evidence="4" type="primary">LOC106819273</name>
</gene>
<dbReference type="NCBIfam" id="TIGR00231">
    <property type="entry name" value="small_GTP"/>
    <property type="match status" value="1"/>
</dbReference>
<evidence type="ECO:0000313" key="4">
    <source>
        <dbReference type="RefSeq" id="XP_014679404.1"/>
    </source>
</evidence>
<organism evidence="3 4">
    <name type="scientific">Priapulus caudatus</name>
    <name type="common">Priapulid worm</name>
    <dbReference type="NCBI Taxonomy" id="37621"/>
    <lineage>
        <taxon>Eukaryota</taxon>
        <taxon>Metazoa</taxon>
        <taxon>Ecdysozoa</taxon>
        <taxon>Scalidophora</taxon>
        <taxon>Priapulida</taxon>
        <taxon>Priapulimorpha</taxon>
        <taxon>Priapulimorphida</taxon>
        <taxon>Priapulidae</taxon>
        <taxon>Priapulus</taxon>
    </lineage>
</organism>
<proteinExistence type="predicted"/>
<evidence type="ECO:0000313" key="3">
    <source>
        <dbReference type="Proteomes" id="UP000695022"/>
    </source>
</evidence>